<keyword evidence="1" id="KW-0732">Signal</keyword>
<evidence type="ECO:0000259" key="2">
    <source>
        <dbReference type="SMART" id="SM00034"/>
    </source>
</evidence>
<dbReference type="Pfam" id="PF00059">
    <property type="entry name" value="Lectin_C"/>
    <property type="match status" value="1"/>
</dbReference>
<reference evidence="3" key="1">
    <citation type="journal article" date="2023" name="G3 (Bethesda)">
        <title>A reference genome for the long-term kleptoplast-retaining sea slug Elysia crispata morphotype clarki.</title>
        <authorList>
            <person name="Eastman K.E."/>
            <person name="Pendleton A.L."/>
            <person name="Shaikh M.A."/>
            <person name="Suttiyut T."/>
            <person name="Ogas R."/>
            <person name="Tomko P."/>
            <person name="Gavelis G."/>
            <person name="Widhalm J.R."/>
            <person name="Wisecaver J.H."/>
        </authorList>
    </citation>
    <scope>NUCLEOTIDE SEQUENCE</scope>
    <source>
        <strain evidence="3">ECLA1</strain>
    </source>
</reference>
<evidence type="ECO:0000313" key="3">
    <source>
        <dbReference type="EMBL" id="KAK3765627.1"/>
    </source>
</evidence>
<dbReference type="InterPro" id="IPR001304">
    <property type="entry name" value="C-type_lectin-like"/>
</dbReference>
<dbReference type="Gene3D" id="3.10.100.10">
    <property type="entry name" value="Mannose-Binding Protein A, subunit A"/>
    <property type="match status" value="1"/>
</dbReference>
<dbReference type="Proteomes" id="UP001283361">
    <property type="component" value="Unassembled WGS sequence"/>
</dbReference>
<organism evidence="3 4">
    <name type="scientific">Elysia crispata</name>
    <name type="common">lettuce slug</name>
    <dbReference type="NCBI Taxonomy" id="231223"/>
    <lineage>
        <taxon>Eukaryota</taxon>
        <taxon>Metazoa</taxon>
        <taxon>Spiralia</taxon>
        <taxon>Lophotrochozoa</taxon>
        <taxon>Mollusca</taxon>
        <taxon>Gastropoda</taxon>
        <taxon>Heterobranchia</taxon>
        <taxon>Euthyneura</taxon>
        <taxon>Panpulmonata</taxon>
        <taxon>Sacoglossa</taxon>
        <taxon>Placobranchoidea</taxon>
        <taxon>Plakobranchidae</taxon>
        <taxon>Elysia</taxon>
    </lineage>
</organism>
<feature type="signal peptide" evidence="1">
    <location>
        <begin position="1"/>
        <end position="28"/>
    </location>
</feature>
<comment type="caution">
    <text evidence="3">The sequence shown here is derived from an EMBL/GenBank/DDBJ whole genome shotgun (WGS) entry which is preliminary data.</text>
</comment>
<dbReference type="SUPFAM" id="SSF56436">
    <property type="entry name" value="C-type lectin-like"/>
    <property type="match status" value="1"/>
</dbReference>
<proteinExistence type="predicted"/>
<feature type="domain" description="C-type lectin" evidence="2">
    <location>
        <begin position="114"/>
        <end position="244"/>
    </location>
</feature>
<accession>A0AAE0ZBY3</accession>
<sequence>MFSLLLIISRVISCLEVLLVLFPHHGGAALVQRTYTKVTGSSYGSDRLGSVGSGLSLSECGLYCWSRYPNECETIIYNSATGLCTAGSALKSGAAGAAVAPNSAEGELFALFACDASNGFQYVSSGSESACIMASNFTLNFYDAVQYCLNMDASLFVAPVFEKLQLLPHGHRYTIGLTDITTENTFVWQDTGEAINSKYRLQFFAPGDPNNADGQEHCTAFEAGAGASGVDYTCSLSMFRFVCERPLV</sequence>
<dbReference type="EMBL" id="JAWDGP010004282">
    <property type="protein sequence ID" value="KAK3765627.1"/>
    <property type="molecule type" value="Genomic_DNA"/>
</dbReference>
<keyword evidence="4" id="KW-1185">Reference proteome</keyword>
<dbReference type="SMART" id="SM00034">
    <property type="entry name" value="CLECT"/>
    <property type="match status" value="1"/>
</dbReference>
<dbReference type="InterPro" id="IPR016186">
    <property type="entry name" value="C-type_lectin-like/link_sf"/>
</dbReference>
<dbReference type="InterPro" id="IPR016187">
    <property type="entry name" value="CTDL_fold"/>
</dbReference>
<feature type="chain" id="PRO_5042067510" description="C-type lectin domain-containing protein" evidence="1">
    <location>
        <begin position="29"/>
        <end position="248"/>
    </location>
</feature>
<dbReference type="CDD" id="cd00037">
    <property type="entry name" value="CLECT"/>
    <property type="match status" value="1"/>
</dbReference>
<evidence type="ECO:0000256" key="1">
    <source>
        <dbReference type="SAM" id="SignalP"/>
    </source>
</evidence>
<protein>
    <recommendedName>
        <fullName evidence="2">C-type lectin domain-containing protein</fullName>
    </recommendedName>
</protein>
<name>A0AAE0ZBY3_9GAST</name>
<dbReference type="AlphaFoldDB" id="A0AAE0ZBY3"/>
<evidence type="ECO:0000313" key="4">
    <source>
        <dbReference type="Proteomes" id="UP001283361"/>
    </source>
</evidence>
<gene>
    <name evidence="3" type="ORF">RRG08_021306</name>
</gene>